<accession>A0A2X3C270</accession>
<dbReference type="Gene3D" id="3.30.1330.10">
    <property type="entry name" value="PurM-like, N-terminal domain"/>
    <property type="match status" value="1"/>
</dbReference>
<name>A0A2X3C270_9ACTO</name>
<gene>
    <name evidence="1" type="ORF">NCTC11820_02263</name>
</gene>
<dbReference type="Proteomes" id="UP000250245">
    <property type="component" value="Unassembled WGS sequence"/>
</dbReference>
<protein>
    <submittedName>
        <fullName evidence="1">Hydrogenase maturation factor</fullName>
    </submittedName>
</protein>
<organism evidence="1 2">
    <name type="scientific">Mobiluncus curtisii</name>
    <dbReference type="NCBI Taxonomy" id="2051"/>
    <lineage>
        <taxon>Bacteria</taxon>
        <taxon>Bacillati</taxon>
        <taxon>Actinomycetota</taxon>
        <taxon>Actinomycetes</taxon>
        <taxon>Actinomycetales</taxon>
        <taxon>Actinomycetaceae</taxon>
        <taxon>Mobiluncus</taxon>
    </lineage>
</organism>
<sequence>MKNTCRLCNYQCVDPKNRLNTDEVQVNSNIARVRRRGMRLKDDYVTLSHGAGGKASAALVEQVFVSGYGNEVLDEMTRCGGASLDGAARRSDRRGHQLGGRQTRDVHRFLCGSIRWFFPVALSAELAVNGTVNDLAVSGLSRKSSALVSSWKKVCLSRICAAKSKLCTTQPKAAGVQIITG</sequence>
<dbReference type="EMBL" id="UASJ01000017">
    <property type="protein sequence ID" value="SQC02375.1"/>
    <property type="molecule type" value="Genomic_DNA"/>
</dbReference>
<evidence type="ECO:0000313" key="1">
    <source>
        <dbReference type="EMBL" id="SQC02375.1"/>
    </source>
</evidence>
<reference evidence="1 2" key="1">
    <citation type="submission" date="2018-06" db="EMBL/GenBank/DDBJ databases">
        <authorList>
            <consortium name="Pathogen Informatics"/>
            <person name="Doyle S."/>
        </authorList>
    </citation>
    <scope>NUCLEOTIDE SEQUENCE [LARGE SCALE GENOMIC DNA]</scope>
    <source>
        <strain evidence="1 2">NCTC11820</strain>
    </source>
</reference>
<dbReference type="InterPro" id="IPR036921">
    <property type="entry name" value="PurM-like_N_sf"/>
</dbReference>
<dbReference type="AlphaFoldDB" id="A0A2X3C270"/>
<proteinExistence type="predicted"/>
<evidence type="ECO:0000313" key="2">
    <source>
        <dbReference type="Proteomes" id="UP000250245"/>
    </source>
</evidence>